<protein>
    <submittedName>
        <fullName evidence="1">Uncharacterized protein</fullName>
    </submittedName>
</protein>
<comment type="caution">
    <text evidence="1">The sequence shown here is derived from an EMBL/GenBank/DDBJ whole genome shotgun (WGS) entry which is preliminary data.</text>
</comment>
<name>X1TSQ6_9ZZZZ</name>
<dbReference type="EMBL" id="BARW01016395">
    <property type="protein sequence ID" value="GAI90580.1"/>
    <property type="molecule type" value="Genomic_DNA"/>
</dbReference>
<sequence>RVGQAPIGIIIREVAGNQYPGNQGKDKKPGEMQPY</sequence>
<dbReference type="AlphaFoldDB" id="X1TSQ6"/>
<feature type="non-terminal residue" evidence="1">
    <location>
        <position position="1"/>
    </location>
</feature>
<gene>
    <name evidence="1" type="ORF">S12H4_28569</name>
</gene>
<accession>X1TSQ6</accession>
<evidence type="ECO:0000313" key="1">
    <source>
        <dbReference type="EMBL" id="GAI90580.1"/>
    </source>
</evidence>
<organism evidence="1">
    <name type="scientific">marine sediment metagenome</name>
    <dbReference type="NCBI Taxonomy" id="412755"/>
    <lineage>
        <taxon>unclassified sequences</taxon>
        <taxon>metagenomes</taxon>
        <taxon>ecological metagenomes</taxon>
    </lineage>
</organism>
<reference evidence="1" key="1">
    <citation type="journal article" date="2014" name="Front. Microbiol.">
        <title>High frequency of phylogenetically diverse reductive dehalogenase-homologous genes in deep subseafloor sedimentary metagenomes.</title>
        <authorList>
            <person name="Kawai M."/>
            <person name="Futagami T."/>
            <person name="Toyoda A."/>
            <person name="Takaki Y."/>
            <person name="Nishi S."/>
            <person name="Hori S."/>
            <person name="Arai W."/>
            <person name="Tsubouchi T."/>
            <person name="Morono Y."/>
            <person name="Uchiyama I."/>
            <person name="Ito T."/>
            <person name="Fujiyama A."/>
            <person name="Inagaki F."/>
            <person name="Takami H."/>
        </authorList>
    </citation>
    <scope>NUCLEOTIDE SEQUENCE</scope>
    <source>
        <strain evidence="1">Expedition CK06-06</strain>
    </source>
</reference>
<proteinExistence type="predicted"/>